<feature type="region of interest" description="Disordered" evidence="1">
    <location>
        <begin position="189"/>
        <end position="214"/>
    </location>
</feature>
<dbReference type="PROSITE" id="PS50404">
    <property type="entry name" value="GST_NTER"/>
    <property type="match status" value="1"/>
</dbReference>
<evidence type="ECO:0000259" key="2">
    <source>
        <dbReference type="PROSITE" id="PS50404"/>
    </source>
</evidence>
<protein>
    <recommendedName>
        <fullName evidence="2">GST N-terminal domain-containing protein</fullName>
    </recommendedName>
</protein>
<reference evidence="3 4" key="1">
    <citation type="submission" date="2019-06" db="EMBL/GenBank/DDBJ databases">
        <title>A chromosomal-level reference genome of Carpinus fangiana (Coryloideae, Betulaceae).</title>
        <authorList>
            <person name="Yang X."/>
            <person name="Wang Z."/>
            <person name="Zhang L."/>
            <person name="Hao G."/>
            <person name="Liu J."/>
            <person name="Yang Y."/>
        </authorList>
    </citation>
    <scope>NUCLEOTIDE SEQUENCE [LARGE SCALE GENOMIC DNA]</scope>
    <source>
        <strain evidence="3">Cfa_2016G</strain>
        <tissue evidence="3">Leaf</tissue>
    </source>
</reference>
<accession>A0A5N6KNI6</accession>
<dbReference type="Pfam" id="PF22041">
    <property type="entry name" value="GST_C_7"/>
    <property type="match status" value="1"/>
</dbReference>
<dbReference type="CDD" id="cd03038">
    <property type="entry name" value="GST_N_etherase_LigE"/>
    <property type="match status" value="1"/>
</dbReference>
<evidence type="ECO:0000313" key="3">
    <source>
        <dbReference type="EMBL" id="KAB8336784.1"/>
    </source>
</evidence>
<sequence>MSEHIIFYDIASQQPLRTFAPNPWKTRQALNLKGVPYRTEWLEMPDIAPLREKLGVPANRTLPDGTPYHTLPVIQDLSTGEIIGDSFEIALYLDRVYPERAPLFRPLTTGLTAAFNAQVDGLFTKFAVLNDQMPITDIAKEVFVQRHGAKSWDDMKFPDEDREGLFVSFEAALGELAKAYKHTGGTTDHVWRAGGTDKAQAQRPPPGQEEAGPFLDGDAPVYSDFIVGAWLKMSKASLRQEDWQRVSSWQGGLWQRVLDGLEKWSEIK</sequence>
<dbReference type="Proteomes" id="UP000327013">
    <property type="component" value="Unassembled WGS sequence"/>
</dbReference>
<organism evidence="3 4">
    <name type="scientific">Carpinus fangiana</name>
    <dbReference type="NCBI Taxonomy" id="176857"/>
    <lineage>
        <taxon>Eukaryota</taxon>
        <taxon>Viridiplantae</taxon>
        <taxon>Streptophyta</taxon>
        <taxon>Embryophyta</taxon>
        <taxon>Tracheophyta</taxon>
        <taxon>Spermatophyta</taxon>
        <taxon>Magnoliopsida</taxon>
        <taxon>eudicotyledons</taxon>
        <taxon>Gunneridae</taxon>
        <taxon>Pentapetalae</taxon>
        <taxon>rosids</taxon>
        <taxon>fabids</taxon>
        <taxon>Fagales</taxon>
        <taxon>Betulaceae</taxon>
        <taxon>Carpinus</taxon>
    </lineage>
</organism>
<dbReference type="OrthoDB" id="531826at2759"/>
<keyword evidence="4" id="KW-1185">Reference proteome</keyword>
<dbReference type="SUPFAM" id="SSF52833">
    <property type="entry name" value="Thioredoxin-like"/>
    <property type="match status" value="1"/>
</dbReference>
<dbReference type="Pfam" id="PF13409">
    <property type="entry name" value="GST_N_2"/>
    <property type="match status" value="1"/>
</dbReference>
<dbReference type="AlphaFoldDB" id="A0A5N6KNI6"/>
<proteinExistence type="predicted"/>
<evidence type="ECO:0000313" key="4">
    <source>
        <dbReference type="Proteomes" id="UP000327013"/>
    </source>
</evidence>
<dbReference type="InterPro" id="IPR036249">
    <property type="entry name" value="Thioredoxin-like_sf"/>
</dbReference>
<feature type="domain" description="GST N-terminal" evidence="2">
    <location>
        <begin position="10"/>
        <end position="101"/>
    </location>
</feature>
<name>A0A5N6KNI6_9ROSI</name>
<comment type="caution">
    <text evidence="3">The sequence shown here is derived from an EMBL/GenBank/DDBJ whole genome shotgun (WGS) entry which is preliminary data.</text>
</comment>
<dbReference type="EMBL" id="VIBQ01000009">
    <property type="protein sequence ID" value="KAB8336784.1"/>
    <property type="molecule type" value="Genomic_DNA"/>
</dbReference>
<evidence type="ECO:0000256" key="1">
    <source>
        <dbReference type="SAM" id="MobiDB-lite"/>
    </source>
</evidence>
<dbReference type="InterPro" id="IPR004045">
    <property type="entry name" value="Glutathione_S-Trfase_N"/>
</dbReference>
<dbReference type="Gene3D" id="1.20.1050.10">
    <property type="match status" value="1"/>
</dbReference>
<dbReference type="InterPro" id="IPR054416">
    <property type="entry name" value="GST_UstS-like_C"/>
</dbReference>
<dbReference type="Gene3D" id="3.40.30.10">
    <property type="entry name" value="Glutaredoxin"/>
    <property type="match status" value="1"/>
</dbReference>
<gene>
    <name evidence="3" type="ORF">FH972_021093</name>
</gene>